<organism evidence="2 3">
    <name type="scientific">Streptomyces amakusaensis</name>
    <dbReference type="NCBI Taxonomy" id="67271"/>
    <lineage>
        <taxon>Bacteria</taxon>
        <taxon>Bacillati</taxon>
        <taxon>Actinomycetota</taxon>
        <taxon>Actinomycetes</taxon>
        <taxon>Kitasatosporales</taxon>
        <taxon>Streptomycetaceae</taxon>
        <taxon>Streptomyces</taxon>
    </lineage>
</organism>
<proteinExistence type="predicted"/>
<feature type="region of interest" description="Disordered" evidence="1">
    <location>
        <begin position="73"/>
        <end position="95"/>
    </location>
</feature>
<dbReference type="RefSeq" id="WP_344475412.1">
    <property type="nucleotide sequence ID" value="NZ_BAAASB010000005.1"/>
</dbReference>
<evidence type="ECO:0000313" key="2">
    <source>
        <dbReference type="EMBL" id="MFC5151506.1"/>
    </source>
</evidence>
<accession>A0ABW0AF39</accession>
<evidence type="ECO:0000256" key="1">
    <source>
        <dbReference type="SAM" id="MobiDB-lite"/>
    </source>
</evidence>
<comment type="caution">
    <text evidence="2">The sequence shown here is derived from an EMBL/GenBank/DDBJ whole genome shotgun (WGS) entry which is preliminary data.</text>
</comment>
<protein>
    <recommendedName>
        <fullName evidence="4">ABM domain-containing protein</fullName>
    </recommendedName>
</protein>
<reference evidence="3" key="1">
    <citation type="journal article" date="2019" name="Int. J. Syst. Evol. Microbiol.">
        <title>The Global Catalogue of Microorganisms (GCM) 10K type strain sequencing project: providing services to taxonomists for standard genome sequencing and annotation.</title>
        <authorList>
            <consortium name="The Broad Institute Genomics Platform"/>
            <consortium name="The Broad Institute Genome Sequencing Center for Infectious Disease"/>
            <person name="Wu L."/>
            <person name="Ma J."/>
        </authorList>
    </citation>
    <scope>NUCLEOTIDE SEQUENCE [LARGE SCALE GENOMIC DNA]</scope>
    <source>
        <strain evidence="3">PCU 266</strain>
    </source>
</reference>
<name>A0ABW0AF39_9ACTN</name>
<evidence type="ECO:0008006" key="4">
    <source>
        <dbReference type="Google" id="ProtNLM"/>
    </source>
</evidence>
<keyword evidence="3" id="KW-1185">Reference proteome</keyword>
<dbReference type="EMBL" id="JBHSKP010000003">
    <property type="protein sequence ID" value="MFC5151506.1"/>
    <property type="molecule type" value="Genomic_DNA"/>
</dbReference>
<evidence type="ECO:0000313" key="3">
    <source>
        <dbReference type="Proteomes" id="UP001596160"/>
    </source>
</evidence>
<dbReference type="Proteomes" id="UP001596160">
    <property type="component" value="Unassembled WGS sequence"/>
</dbReference>
<gene>
    <name evidence="2" type="ORF">ACFPRH_07160</name>
</gene>
<sequence>MAIFMHASLPGVTTDQYDALNAELQALPGDTYAGCLAHVCVPSASGLEVFDLWESQQAMDDFFTRMMPVAERQNMTPSGEPPTVSEVHNHWVAGD</sequence>